<comment type="similarity">
    <text evidence="2">Belongs to the WD repeat EDC4 family.</text>
</comment>
<evidence type="ECO:0000256" key="8">
    <source>
        <dbReference type="SAM" id="MobiDB-lite"/>
    </source>
</evidence>
<feature type="compositionally biased region" description="Polar residues" evidence="8">
    <location>
        <begin position="46"/>
        <end position="89"/>
    </location>
</feature>
<accession>A0ABM0YFW6</accession>
<dbReference type="Pfam" id="PF16529">
    <property type="entry name" value="Ge1_WD40"/>
    <property type="match status" value="1"/>
</dbReference>
<feature type="repeat" description="WD" evidence="7">
    <location>
        <begin position="235"/>
        <end position="277"/>
    </location>
</feature>
<comment type="subcellular location">
    <subcellularLocation>
        <location evidence="1">Cytoplasm</location>
        <location evidence="1">P-body</location>
    </subcellularLocation>
</comment>
<dbReference type="InterPro" id="IPR049404">
    <property type="entry name" value="EDC4_C"/>
</dbReference>
<evidence type="ECO:0000313" key="12">
    <source>
        <dbReference type="RefSeq" id="XP_010500304.1"/>
    </source>
</evidence>
<feature type="domain" description="Enhancer of mRNA-decapping protein 4 C-terminal" evidence="10">
    <location>
        <begin position="1214"/>
        <end position="1317"/>
    </location>
</feature>
<evidence type="ECO:0000256" key="5">
    <source>
        <dbReference type="ARBA" id="ARBA00022737"/>
    </source>
</evidence>
<keyword evidence="4 7" id="KW-0853">WD repeat</keyword>
<dbReference type="PROSITE" id="PS50082">
    <property type="entry name" value="WD_REPEATS_2"/>
    <property type="match status" value="2"/>
</dbReference>
<dbReference type="SUPFAM" id="SSF50978">
    <property type="entry name" value="WD40 repeat-like"/>
    <property type="match status" value="1"/>
</dbReference>
<feature type="region of interest" description="Disordered" evidence="8">
    <location>
        <begin position="619"/>
        <end position="718"/>
    </location>
</feature>
<keyword evidence="6" id="KW-0175">Coiled coil</keyword>
<dbReference type="Gene3D" id="2.130.10.10">
    <property type="entry name" value="YVTN repeat-like/Quinoprotein amine dehydrogenase"/>
    <property type="match status" value="1"/>
</dbReference>
<dbReference type="SMART" id="SM00320">
    <property type="entry name" value="WD40"/>
    <property type="match status" value="2"/>
</dbReference>
<proteinExistence type="inferred from homology"/>
<evidence type="ECO:0000256" key="6">
    <source>
        <dbReference type="ARBA" id="ARBA00023054"/>
    </source>
</evidence>
<dbReference type="InterPro" id="IPR015943">
    <property type="entry name" value="WD40/YVTN_repeat-like_dom_sf"/>
</dbReference>
<evidence type="ECO:0000256" key="4">
    <source>
        <dbReference type="ARBA" id="ARBA00022574"/>
    </source>
</evidence>
<keyword evidence="11" id="KW-1185">Reference proteome</keyword>
<dbReference type="InterPro" id="IPR044938">
    <property type="entry name" value="EDC4_C_sf"/>
</dbReference>
<dbReference type="InterPro" id="IPR032401">
    <property type="entry name" value="EDC4_WD40"/>
</dbReference>
<organism evidence="11 12">
    <name type="scientific">Camelina sativa</name>
    <name type="common">False flax</name>
    <name type="synonym">Myagrum sativum</name>
    <dbReference type="NCBI Taxonomy" id="90675"/>
    <lineage>
        <taxon>Eukaryota</taxon>
        <taxon>Viridiplantae</taxon>
        <taxon>Streptophyta</taxon>
        <taxon>Embryophyta</taxon>
        <taxon>Tracheophyta</taxon>
        <taxon>Spermatophyta</taxon>
        <taxon>Magnoliopsida</taxon>
        <taxon>eudicotyledons</taxon>
        <taxon>Gunneridae</taxon>
        <taxon>Pentapetalae</taxon>
        <taxon>rosids</taxon>
        <taxon>malvids</taxon>
        <taxon>Brassicales</taxon>
        <taxon>Brassicaceae</taxon>
        <taxon>Camelineae</taxon>
        <taxon>Camelina</taxon>
    </lineage>
</organism>
<feature type="compositionally biased region" description="Basic and acidic residues" evidence="8">
    <location>
        <begin position="703"/>
        <end position="716"/>
    </location>
</feature>
<feature type="compositionally biased region" description="Low complexity" evidence="8">
    <location>
        <begin position="659"/>
        <end position="671"/>
    </location>
</feature>
<dbReference type="GeneID" id="104777700"/>
<reference evidence="11" key="1">
    <citation type="journal article" date="2014" name="Nat. Commun.">
        <title>The emerging biofuel crop Camelina sativa retains a highly undifferentiated hexaploid genome structure.</title>
        <authorList>
            <person name="Kagale S."/>
            <person name="Koh C."/>
            <person name="Nixon J."/>
            <person name="Bollina V."/>
            <person name="Clarke W.E."/>
            <person name="Tuteja R."/>
            <person name="Spillane C."/>
            <person name="Robinson S.J."/>
            <person name="Links M.G."/>
            <person name="Clarke C."/>
            <person name="Higgins E.E."/>
            <person name="Huebert T."/>
            <person name="Sharpe A.G."/>
            <person name="Parkin I.A."/>
        </authorList>
    </citation>
    <scope>NUCLEOTIDE SEQUENCE [LARGE SCALE GENOMIC DNA]</scope>
    <source>
        <strain evidence="11">cv. DH55</strain>
    </source>
</reference>
<evidence type="ECO:0000256" key="1">
    <source>
        <dbReference type="ARBA" id="ARBA00004201"/>
    </source>
</evidence>
<feature type="domain" description="Enhancer of mRNA-decapping protein 4 WD40 repeat region" evidence="9">
    <location>
        <begin position="188"/>
        <end position="500"/>
    </location>
</feature>
<evidence type="ECO:0000256" key="2">
    <source>
        <dbReference type="ARBA" id="ARBA00009639"/>
    </source>
</evidence>
<feature type="region of interest" description="Disordered" evidence="8">
    <location>
        <begin position="855"/>
        <end position="913"/>
    </location>
</feature>
<sequence>MASSPGNTNPHNPPPFDLSTIFKTSSNPYPAPPSSYPPPAGPFLHSQYNQQLYAPPSTLAQPSPVTLTQQDVSSSSSATNLLPQRTLSYPTPPLNPQSPRVNHNPGTHILALLNNNNNNNGGAVANQEPPHQLPVVTHNEIARSFPGGSGPIRVPSCKLPKGRRLVGEHAVYDVDVRLQGEIQPQLEVTPITKYGSDPQLVVGRQIAVNKVYICYGLKGGNIRVLNIHSALRSLFRGHSQRVTDMAFFAEDVDLLASVSLDGKVFAWKISEGSERDDQSQITGKIVCALQILGEQDTKHPRVCWHCHKQEILVVSIGKHVLRIDTTKVGRGEVFSAEAPLQCPLDKLIDGVQIVGKHDGEVTDLSMCQWMTTRLVSSSVDGTVKIWQDNKAQPLVVLRPHDGHPVSSATFVTSPERPDHIILITGGPLNREMKIWVSAGEEGWLLPADAESWRCTQTLELKSSTEPRAEETFFNQVIALSEAGLLLLANAKRNALYAVHLDYGYSPVDSRMDYLSEFTVTMPILSFIGTNDFPEEPIVKVYCVQTLAIQQYTLDLCLCLPPPTENVGFEKSDSSVSREANLVESMFEPSGLKPTKLPSVNSVPKPSILVNRSESANTLNFPAGSASAETTSPVIVPPNGEPKTSGLPSETSDAGSAYAPSSQHSLSPRLSSKLSGYHTPSDCFVDRQNDDVGENSLNVSSVDESSRTKDMNVKPDDDMSGIRSPSAFFKHPIHLVTPSEILMGVSSTEASVTTEDKRDRNADIQDVNNDARGTEVEVKEVSEARSTQNGEINYHEETANHTSESREQIFCSQASNLTARVRHPITEETVIPEDSVAYGQPLQVGDERVLDSRDLSANLPKSDSSSGLPQLVATNSKGKKQKAKNSQGPSLSSSNVADLAESVSEQCERLSHPMTDSLPQLLAMQETMNQIMVSQKEMQRQLSNAVTGPIVKEGKRLEVAIGRMIEKSSKSNADALLARFQEEAFKNEKALRDHAQQIVNATSNFMSKELNAMFEKTVKKEFATVGPSLARAATPVIEKTVSSAIAESFQKGIGDKAVNQLDKSVITKLETTIARQIQAQFQTSGRQALQEGLRSSLESSVIPSFERACKAMFVQVDSTFQKGMAEHTSAAQQRFDSGHSQLAHTLKETISSASSVTQALNHELAESQRNRLALAAAGASSGGSNPLVTQLSNGPLGALLEKVEAPMDPTAELSRLISERKYEESFTSALQRSDVSIVSWLCSQVDLRGLLAMNPLPLSQGVLLSLLQQLSCDISKDTSRKLGWMTDVVAAINPSDQMIAVHARPIFEQVYQILHHQRNAPGSDISAVRLIMHVINSMLMSCK</sequence>
<evidence type="ECO:0000313" key="11">
    <source>
        <dbReference type="Proteomes" id="UP000694864"/>
    </source>
</evidence>
<feature type="compositionally biased region" description="Basic and acidic residues" evidence="8">
    <location>
        <begin position="792"/>
        <end position="806"/>
    </location>
</feature>
<name>A0ABM0YFW6_CAMSA</name>
<feature type="compositionally biased region" description="Polar residues" evidence="8">
    <location>
        <begin position="883"/>
        <end position="895"/>
    </location>
</feature>
<dbReference type="InterPro" id="IPR045152">
    <property type="entry name" value="EDC4-like"/>
</dbReference>
<dbReference type="RefSeq" id="XP_010500304.1">
    <property type="nucleotide sequence ID" value="XM_010502002.2"/>
</dbReference>
<protein>
    <submittedName>
        <fullName evidence="12">Enhancer of mRNA-decapping protein 4-like</fullName>
    </submittedName>
</protein>
<keyword evidence="3" id="KW-0963">Cytoplasm</keyword>
<feature type="region of interest" description="Disordered" evidence="8">
    <location>
        <begin position="776"/>
        <end position="807"/>
    </location>
</feature>
<dbReference type="InterPro" id="IPR001680">
    <property type="entry name" value="WD40_rpt"/>
</dbReference>
<dbReference type="InterPro" id="IPR036322">
    <property type="entry name" value="WD40_repeat_dom_sf"/>
</dbReference>
<dbReference type="PANTHER" id="PTHR15598:SF5">
    <property type="entry name" value="ENHANCER OF MRNA-DECAPPING PROTEIN 4"/>
    <property type="match status" value="1"/>
</dbReference>
<keyword evidence="5" id="KW-0677">Repeat</keyword>
<dbReference type="Proteomes" id="UP000694864">
    <property type="component" value="Chromosome 1"/>
</dbReference>
<evidence type="ECO:0000259" key="10">
    <source>
        <dbReference type="Pfam" id="PF21289"/>
    </source>
</evidence>
<gene>
    <name evidence="12" type="primary">LOC104777700</name>
</gene>
<evidence type="ECO:0000256" key="7">
    <source>
        <dbReference type="PROSITE-ProRule" id="PRU00221"/>
    </source>
</evidence>
<evidence type="ECO:0000256" key="3">
    <source>
        <dbReference type="ARBA" id="ARBA00022490"/>
    </source>
</evidence>
<feature type="compositionally biased region" description="Pro residues" evidence="8">
    <location>
        <begin position="29"/>
        <end position="41"/>
    </location>
</feature>
<reference evidence="12" key="2">
    <citation type="submission" date="2025-08" db="UniProtKB">
        <authorList>
            <consortium name="RefSeq"/>
        </authorList>
    </citation>
    <scope>IDENTIFICATION</scope>
    <source>
        <tissue evidence="12">Leaf</tissue>
    </source>
</reference>
<dbReference type="Pfam" id="PF21289">
    <property type="entry name" value="EDC4_C"/>
    <property type="match status" value="1"/>
</dbReference>
<feature type="compositionally biased region" description="Polar residues" evidence="8">
    <location>
        <begin position="858"/>
        <end position="875"/>
    </location>
</feature>
<evidence type="ECO:0000259" key="9">
    <source>
        <dbReference type="Pfam" id="PF16529"/>
    </source>
</evidence>
<feature type="compositionally biased region" description="Polar residues" evidence="8">
    <location>
        <begin position="1"/>
        <end position="10"/>
    </location>
</feature>
<feature type="region of interest" description="Disordered" evidence="8">
    <location>
        <begin position="1"/>
        <end position="100"/>
    </location>
</feature>
<dbReference type="PANTHER" id="PTHR15598">
    <property type="entry name" value="ENHANCER OF MRNA-DECAPPING PROTEIN 4"/>
    <property type="match status" value="1"/>
</dbReference>
<feature type="repeat" description="WD" evidence="7">
    <location>
        <begin position="354"/>
        <end position="396"/>
    </location>
</feature>
<dbReference type="Gene3D" id="1.10.220.100">
    <property type="entry name" value="conserved c-terminal region of ge- 1"/>
    <property type="match status" value="1"/>
</dbReference>